<reference evidence="1" key="2">
    <citation type="submission" date="2015-06" db="UniProtKB">
        <authorList>
            <consortium name="EnsemblMetazoa"/>
        </authorList>
    </citation>
    <scope>IDENTIFICATION</scope>
</reference>
<dbReference type="EMBL" id="CAEY01000211">
    <property type="status" value="NOT_ANNOTATED_CDS"/>
    <property type="molecule type" value="Genomic_DNA"/>
</dbReference>
<keyword evidence="2" id="KW-1185">Reference proteome</keyword>
<proteinExistence type="predicted"/>
<reference evidence="2" key="1">
    <citation type="submission" date="2011-08" db="EMBL/GenBank/DDBJ databases">
        <authorList>
            <person name="Rombauts S."/>
        </authorList>
    </citation>
    <scope>NUCLEOTIDE SEQUENCE</scope>
    <source>
        <strain evidence="2">London</strain>
    </source>
</reference>
<sequence>MTHNSLLTHYQLVIHLIQYPINLQNHSHLFLLYINYPNKNHINTNNDKSNL</sequence>
<dbReference type="HOGENOM" id="CLU_3109023_0_0_1"/>
<organism evidence="1 2">
    <name type="scientific">Tetranychus urticae</name>
    <name type="common">Two-spotted spider mite</name>
    <dbReference type="NCBI Taxonomy" id="32264"/>
    <lineage>
        <taxon>Eukaryota</taxon>
        <taxon>Metazoa</taxon>
        <taxon>Ecdysozoa</taxon>
        <taxon>Arthropoda</taxon>
        <taxon>Chelicerata</taxon>
        <taxon>Arachnida</taxon>
        <taxon>Acari</taxon>
        <taxon>Acariformes</taxon>
        <taxon>Trombidiformes</taxon>
        <taxon>Prostigmata</taxon>
        <taxon>Eleutherengona</taxon>
        <taxon>Raphignathae</taxon>
        <taxon>Tetranychoidea</taxon>
        <taxon>Tetranychidae</taxon>
        <taxon>Tetranychus</taxon>
    </lineage>
</organism>
<accession>T1KLD0</accession>
<evidence type="ECO:0000313" key="1">
    <source>
        <dbReference type="EnsemblMetazoa" id="tetur14g02000.1"/>
    </source>
</evidence>
<dbReference type="EnsemblMetazoa" id="tetur14g02000.1">
    <property type="protein sequence ID" value="tetur14g02000.1"/>
    <property type="gene ID" value="tetur14g02000"/>
</dbReference>
<name>T1KLD0_TETUR</name>
<dbReference type="Proteomes" id="UP000015104">
    <property type="component" value="Unassembled WGS sequence"/>
</dbReference>
<protein>
    <submittedName>
        <fullName evidence="1">Uncharacterized protein</fullName>
    </submittedName>
</protein>
<evidence type="ECO:0000313" key="2">
    <source>
        <dbReference type="Proteomes" id="UP000015104"/>
    </source>
</evidence>
<dbReference type="AlphaFoldDB" id="T1KLD0"/>